<sequence length="352" mass="39469">MRVSLKDTDIIAVHFKKRLSGVTSTVVQLIPLQRKRGVRVSVLGMGLPQNLPHLAFRDLFGLWKSSGDKPLRIWHARRNIEMLCGVLLRDVLRMKLKLIFTSASQRHHTVFTEWLIRRMDKVIATSERVGAYLKVPYQIIMHGVDLERFSPPEIAEDFFSASGLPGKYAVGCFGRVRHSKGTDLFVDAMLALLPRYPDWTAVIAGRTTAQHYMFDKELRRKISSAGLNNRIIMLGEILDTPLWYRRMSLYVAPSRVEGFGLTPLEAMASQTAVVASNTGIYEELVINGTGTVVEVGDGAALTKAIESYFSDLRKTSKEGQKALAHVRAHFPLEKEAIAIESVYEAIFAEQTP</sequence>
<dbReference type="PANTHER" id="PTHR12526">
    <property type="entry name" value="GLYCOSYLTRANSFERASE"/>
    <property type="match status" value="1"/>
</dbReference>
<proteinExistence type="inferred from homology"/>
<dbReference type="AlphaFoldDB" id="M1NTW1"/>
<dbReference type="KEGG" id="baus:BAnh1_08720"/>
<dbReference type="PANTHER" id="PTHR12526:SF640">
    <property type="entry name" value="COLANIC ACID BIOSYNTHESIS GLYCOSYLTRANSFERASE WCAL-RELATED"/>
    <property type="match status" value="1"/>
</dbReference>
<dbReference type="PATRIC" id="fig|1094489.3.peg.1065"/>
<evidence type="ECO:0000313" key="4">
    <source>
        <dbReference type="EMBL" id="AGF74748.1"/>
    </source>
</evidence>
<dbReference type="Gene3D" id="3.40.50.2000">
    <property type="entry name" value="Glycogen Phosphorylase B"/>
    <property type="match status" value="2"/>
</dbReference>
<dbReference type="RefSeq" id="WP_015398255.1">
    <property type="nucleotide sequence ID" value="NC_020300.1"/>
</dbReference>
<organism evidence="4 5">
    <name type="scientific">Bartonella australis (strain Aust/NH1)</name>
    <dbReference type="NCBI Taxonomy" id="1094489"/>
    <lineage>
        <taxon>Bacteria</taxon>
        <taxon>Pseudomonadati</taxon>
        <taxon>Pseudomonadota</taxon>
        <taxon>Alphaproteobacteria</taxon>
        <taxon>Hyphomicrobiales</taxon>
        <taxon>Bartonellaceae</taxon>
        <taxon>Bartonella</taxon>
    </lineage>
</organism>
<dbReference type="Proteomes" id="UP000011729">
    <property type="component" value="Chromosome"/>
</dbReference>
<protein>
    <submittedName>
        <fullName evidence="4">Lipopolysaccharide core biosynthesis mannosyltransferase LpcC</fullName>
    </submittedName>
</protein>
<dbReference type="OrthoDB" id="5490290at2"/>
<dbReference type="GO" id="GO:0016757">
    <property type="term" value="F:glycosyltransferase activity"/>
    <property type="evidence" value="ECO:0007669"/>
    <property type="project" value="UniProtKB-KW"/>
</dbReference>
<comment type="similarity">
    <text evidence="1">Belongs to the glycosyltransferase group 1 family. Glycosyltransferase 4 subfamily.</text>
</comment>
<evidence type="ECO:0000256" key="2">
    <source>
        <dbReference type="ARBA" id="ARBA00022676"/>
    </source>
</evidence>
<dbReference type="EMBL" id="CP003123">
    <property type="protein sequence ID" value="AGF74748.1"/>
    <property type="molecule type" value="Genomic_DNA"/>
</dbReference>
<keyword evidence="2 4" id="KW-0328">Glycosyltransferase</keyword>
<reference evidence="4 5" key="1">
    <citation type="journal article" date="2013" name="PLoS Genet.">
        <title>A gene transfer agent and a dynamic repertoire of secretion systems hold the keys to the explosive radiation of the emerging pathogen Bartonella.</title>
        <authorList>
            <person name="Guy L."/>
            <person name="Nystedt B."/>
            <person name="Toft C."/>
            <person name="Zaremba-Niedzwiedzka K."/>
            <person name="Berglund E.C."/>
            <person name="Granberg F."/>
            <person name="Naslund K."/>
            <person name="Eriksson A.S."/>
            <person name="Andersson S.G."/>
        </authorList>
    </citation>
    <scope>NUCLEOTIDE SEQUENCE [LARGE SCALE GENOMIC DNA]</scope>
    <source>
        <strain evidence="4 5">Aust/NH1</strain>
    </source>
</reference>
<gene>
    <name evidence="4" type="primary">lpcC</name>
    <name evidence="4" type="ordered locus">BAnh1_08720</name>
</gene>
<dbReference type="STRING" id="1094489.BAnh1_08720"/>
<accession>M1NTW1</accession>
<evidence type="ECO:0000256" key="1">
    <source>
        <dbReference type="ARBA" id="ARBA00009481"/>
    </source>
</evidence>
<dbReference type="SUPFAM" id="SSF53756">
    <property type="entry name" value="UDP-Glycosyltransferase/glycogen phosphorylase"/>
    <property type="match status" value="1"/>
</dbReference>
<keyword evidence="3 4" id="KW-0808">Transferase</keyword>
<dbReference type="eggNOG" id="COG0438">
    <property type="taxonomic scope" value="Bacteria"/>
</dbReference>
<evidence type="ECO:0000313" key="5">
    <source>
        <dbReference type="Proteomes" id="UP000011729"/>
    </source>
</evidence>
<evidence type="ECO:0000256" key="3">
    <source>
        <dbReference type="ARBA" id="ARBA00022679"/>
    </source>
</evidence>
<dbReference type="CDD" id="cd03801">
    <property type="entry name" value="GT4_PimA-like"/>
    <property type="match status" value="1"/>
</dbReference>
<name>M1NTW1_BARAA</name>
<dbReference type="HOGENOM" id="CLU_009583_1_0_5"/>
<dbReference type="Pfam" id="PF13692">
    <property type="entry name" value="Glyco_trans_1_4"/>
    <property type="match status" value="1"/>
</dbReference>
<keyword evidence="5" id="KW-1185">Reference proteome</keyword>